<evidence type="ECO:0000313" key="3">
    <source>
        <dbReference type="EMBL" id="MBK1727215.1"/>
    </source>
</evidence>
<evidence type="ECO:0000313" key="4">
    <source>
        <dbReference type="Proteomes" id="UP000738126"/>
    </source>
</evidence>
<feature type="compositionally biased region" description="Basic and acidic residues" evidence="1">
    <location>
        <begin position="85"/>
        <end position="101"/>
    </location>
</feature>
<dbReference type="RefSeq" id="WP_200260050.1">
    <property type="nucleotide sequence ID" value="NZ_NRSH01000114.1"/>
</dbReference>
<sequence>MQLQSTERGPLARIVGVVATIAVVALAATLGIVVLAVILGLALIGTVVVGLRAWWLRRQFRQASARAAEQRSGARGHRGSVIEGEFTRSNDERPPRSSDPG</sequence>
<feature type="transmembrane region" description="Helical" evidence="2">
    <location>
        <begin position="36"/>
        <end position="56"/>
    </location>
</feature>
<evidence type="ECO:0000256" key="1">
    <source>
        <dbReference type="SAM" id="MobiDB-lite"/>
    </source>
</evidence>
<keyword evidence="2" id="KW-0472">Membrane</keyword>
<name>A0ABS1E697_9GAMM</name>
<keyword evidence="4" id="KW-1185">Reference proteome</keyword>
<keyword evidence="2" id="KW-1133">Transmembrane helix</keyword>
<protein>
    <submittedName>
        <fullName evidence="3">Uncharacterized protein</fullName>
    </submittedName>
</protein>
<feature type="region of interest" description="Disordered" evidence="1">
    <location>
        <begin position="67"/>
        <end position="101"/>
    </location>
</feature>
<dbReference type="EMBL" id="NRSH01000114">
    <property type="protein sequence ID" value="MBK1727215.1"/>
    <property type="molecule type" value="Genomic_DNA"/>
</dbReference>
<comment type="caution">
    <text evidence="3">The sequence shown here is derived from an EMBL/GenBank/DDBJ whole genome shotgun (WGS) entry which is preliminary data.</text>
</comment>
<evidence type="ECO:0000256" key="2">
    <source>
        <dbReference type="SAM" id="Phobius"/>
    </source>
</evidence>
<organism evidence="3 4">
    <name type="scientific">Halorhodospira neutriphila</name>
    <dbReference type="NCBI Taxonomy" id="168379"/>
    <lineage>
        <taxon>Bacteria</taxon>
        <taxon>Pseudomonadati</taxon>
        <taxon>Pseudomonadota</taxon>
        <taxon>Gammaproteobacteria</taxon>
        <taxon>Chromatiales</taxon>
        <taxon>Ectothiorhodospiraceae</taxon>
        <taxon>Halorhodospira</taxon>
    </lineage>
</organism>
<feature type="non-terminal residue" evidence="3">
    <location>
        <position position="101"/>
    </location>
</feature>
<keyword evidence="2" id="KW-0812">Transmembrane</keyword>
<feature type="transmembrane region" description="Helical" evidence="2">
    <location>
        <begin position="12"/>
        <end position="30"/>
    </location>
</feature>
<proteinExistence type="predicted"/>
<accession>A0ABS1E697</accession>
<dbReference type="Proteomes" id="UP000738126">
    <property type="component" value="Unassembled WGS sequence"/>
</dbReference>
<gene>
    <name evidence="3" type="ORF">CKO13_09335</name>
</gene>
<reference evidence="3 4" key="1">
    <citation type="journal article" date="2020" name="Microorganisms">
        <title>Osmotic Adaptation and Compatible Solute Biosynthesis of Phototrophic Bacteria as Revealed from Genome Analyses.</title>
        <authorList>
            <person name="Imhoff J.F."/>
            <person name="Rahn T."/>
            <person name="Kunzel S."/>
            <person name="Keller A."/>
            <person name="Neulinger S.C."/>
        </authorList>
    </citation>
    <scope>NUCLEOTIDE SEQUENCE [LARGE SCALE GENOMIC DNA]</scope>
    <source>
        <strain evidence="3 4">DSM 15116</strain>
    </source>
</reference>